<dbReference type="EMBL" id="AP026933">
    <property type="protein sequence ID" value="BDT04594.1"/>
    <property type="molecule type" value="Genomic_DNA"/>
</dbReference>
<dbReference type="InterPro" id="IPR035482">
    <property type="entry name" value="SIS_PGI_2"/>
</dbReference>
<dbReference type="CDD" id="cd05015">
    <property type="entry name" value="SIS_PGI_1"/>
    <property type="match status" value="1"/>
</dbReference>
<protein>
    <recommendedName>
        <fullName evidence="7">Glucose-6-phosphate isomerase</fullName>
        <shortName evidence="7">GPI</shortName>
        <ecNumber evidence="7">5.3.1.9</ecNumber>
    </recommendedName>
    <alternativeName>
        <fullName evidence="7">Phosphoglucose isomerase</fullName>
        <shortName evidence="7">PGI</shortName>
    </alternativeName>
    <alternativeName>
        <fullName evidence="7">Phosphohexose isomerase</fullName>
        <shortName evidence="7">PHI</shortName>
    </alternativeName>
</protein>
<evidence type="ECO:0000256" key="1">
    <source>
        <dbReference type="ARBA" id="ARBA00004926"/>
    </source>
</evidence>
<dbReference type="EC" id="5.3.1.9" evidence="7"/>
<feature type="active site" description="Proton donor" evidence="7">
    <location>
        <position position="288"/>
    </location>
</feature>
<evidence type="ECO:0000256" key="5">
    <source>
        <dbReference type="ARBA" id="ARBA00023235"/>
    </source>
</evidence>
<organism evidence="9 10">
    <name type="scientific">Spiroplasma ixodetis</name>
    <dbReference type="NCBI Taxonomy" id="2141"/>
    <lineage>
        <taxon>Bacteria</taxon>
        <taxon>Bacillati</taxon>
        <taxon>Mycoplasmatota</taxon>
        <taxon>Mollicutes</taxon>
        <taxon>Entomoplasmatales</taxon>
        <taxon>Spiroplasmataceae</taxon>
        <taxon>Spiroplasma</taxon>
    </lineage>
</organism>
<comment type="subcellular location">
    <subcellularLocation>
        <location evidence="7">Cytoplasm</location>
    </subcellularLocation>
</comment>
<comment type="similarity">
    <text evidence="2 7 8">Belongs to the GPI family.</text>
</comment>
<gene>
    <name evidence="7 9" type="primary">pgi</name>
    <name evidence="9" type="ORF">SHM_22400</name>
</gene>
<proteinExistence type="inferred from homology"/>
<dbReference type="InterPro" id="IPR046348">
    <property type="entry name" value="SIS_dom_sf"/>
</dbReference>
<sequence length="436" mass="49237">MIKTNLKFTNLDMKELSTLYQEKVTAINAELESNAKNEDGWLGWIDFPFAYQKDITFQESWKRMKTLALKLQKEIQVLVVIGIGGSYLGARAGIDMVQGLFNNTAPVKVIYMGNTMSSTYVHQVLSYLKDKEFAINVISKSGTTTEPAIAFRLLKELLIKQKKNKNIVNNRIIATTDKTRGVLHDLAKEEGYESFVIPDNIGGRYSVLTPVGIFPMMVAGINCEEIIASAQLAAKECKSDKIDVNNAYLYAVSRYHLHKTNNKAVEILVSYELQMQMLCEWWKQLFGESEGKDGKGLLPASVVFSTDLHSMGQFIQEGSKMFFETVIKIKKPNEDIKIPLDKENNDQLNYLTKHSLHEINNIALQGTIEAHSDEIVGKTPNILLEWDTMDSKMFGYASYFFMKACAVSAKLLGVDPFNQPGVEVYKKKMFTLLDKK</sequence>
<keyword evidence="4 7" id="KW-0324">Glycolysis</keyword>
<dbReference type="PROSITE" id="PS51463">
    <property type="entry name" value="P_GLUCOSE_ISOMERASE_3"/>
    <property type="match status" value="1"/>
</dbReference>
<comment type="pathway">
    <text evidence="7">Carbohydrate biosynthesis; gluconeogenesis.</text>
</comment>
<dbReference type="GO" id="GO:0016853">
    <property type="term" value="F:isomerase activity"/>
    <property type="evidence" value="ECO:0007669"/>
    <property type="project" value="UniProtKB-KW"/>
</dbReference>
<dbReference type="RefSeq" id="WP_281748326.1">
    <property type="nucleotide sequence ID" value="NZ_AP026933.1"/>
</dbReference>
<dbReference type="PRINTS" id="PR00662">
    <property type="entry name" value="G6PISOMERASE"/>
</dbReference>
<keyword evidence="7" id="KW-0963">Cytoplasm</keyword>
<evidence type="ECO:0000256" key="8">
    <source>
        <dbReference type="RuleBase" id="RU000612"/>
    </source>
</evidence>
<evidence type="ECO:0000313" key="10">
    <source>
        <dbReference type="Proteomes" id="UP001163387"/>
    </source>
</evidence>
<dbReference type="InterPro" id="IPR018189">
    <property type="entry name" value="Phosphoglucose_isomerase_CS"/>
</dbReference>
<keyword evidence="10" id="KW-1185">Reference proteome</keyword>
<comment type="pathway">
    <text evidence="1 7 8">Carbohydrate degradation; glycolysis; D-glyceraldehyde 3-phosphate and glycerone phosphate from D-glucose: step 2/4.</text>
</comment>
<comment type="function">
    <text evidence="7">Catalyzes the reversible isomerization of glucose-6-phosphate to fructose-6-phosphate.</text>
</comment>
<dbReference type="Proteomes" id="UP001163387">
    <property type="component" value="Chromosome"/>
</dbReference>
<dbReference type="PROSITE" id="PS00765">
    <property type="entry name" value="P_GLUCOSE_ISOMERASE_1"/>
    <property type="match status" value="1"/>
</dbReference>
<evidence type="ECO:0000256" key="3">
    <source>
        <dbReference type="ARBA" id="ARBA00022432"/>
    </source>
</evidence>
<feature type="active site" evidence="7">
    <location>
        <position position="426"/>
    </location>
</feature>
<dbReference type="PROSITE" id="PS00174">
    <property type="entry name" value="P_GLUCOSE_ISOMERASE_2"/>
    <property type="match status" value="1"/>
</dbReference>
<dbReference type="PANTHER" id="PTHR11469:SF1">
    <property type="entry name" value="GLUCOSE-6-PHOSPHATE ISOMERASE"/>
    <property type="match status" value="1"/>
</dbReference>
<dbReference type="NCBIfam" id="NF010697">
    <property type="entry name" value="PRK14097.1"/>
    <property type="match status" value="1"/>
</dbReference>
<dbReference type="InterPro" id="IPR035476">
    <property type="entry name" value="SIS_PGI_1"/>
</dbReference>
<dbReference type="Gene3D" id="3.40.50.10490">
    <property type="entry name" value="Glucose-6-phosphate isomerase like protein, domain 1"/>
    <property type="match status" value="2"/>
</dbReference>
<evidence type="ECO:0000256" key="2">
    <source>
        <dbReference type="ARBA" id="ARBA00006604"/>
    </source>
</evidence>
<dbReference type="HAMAP" id="MF_00473">
    <property type="entry name" value="G6P_isomerase"/>
    <property type="match status" value="1"/>
</dbReference>
<comment type="caution">
    <text evidence="7">Lacks conserved residue(s) required for the propagation of feature annotation.</text>
</comment>
<accession>A0ABM8BXV2</accession>
<dbReference type="Pfam" id="PF00342">
    <property type="entry name" value="PGI"/>
    <property type="match status" value="1"/>
</dbReference>
<keyword evidence="5 7" id="KW-0413">Isomerase</keyword>
<keyword evidence="3 7" id="KW-0312">Gluconeogenesis</keyword>
<evidence type="ECO:0000256" key="7">
    <source>
        <dbReference type="HAMAP-Rule" id="MF_00473"/>
    </source>
</evidence>
<dbReference type="InterPro" id="IPR001672">
    <property type="entry name" value="G6P_Isomerase"/>
</dbReference>
<reference evidence="9 10" key="1">
    <citation type="journal article" date="2022" name="Front. Microbiol.">
        <title>Male-killing mechanisms vary between Spiroplasma species.</title>
        <authorList>
            <person name="Arai H."/>
            <person name="Inoue M."/>
            <person name="Kageyama D."/>
        </authorList>
    </citation>
    <scope>NUCLEOTIDE SEQUENCE [LARGE SCALE GENOMIC DNA]</scope>
    <source>
        <strain evidence="10">sHm</strain>
    </source>
</reference>
<evidence type="ECO:0000313" key="9">
    <source>
        <dbReference type="EMBL" id="BDT04594.1"/>
    </source>
</evidence>
<evidence type="ECO:0000256" key="4">
    <source>
        <dbReference type="ARBA" id="ARBA00023152"/>
    </source>
</evidence>
<evidence type="ECO:0000256" key="6">
    <source>
        <dbReference type="ARBA" id="ARBA00029321"/>
    </source>
</evidence>
<dbReference type="PANTHER" id="PTHR11469">
    <property type="entry name" value="GLUCOSE-6-PHOSPHATE ISOMERASE"/>
    <property type="match status" value="1"/>
</dbReference>
<comment type="catalytic activity">
    <reaction evidence="6 7 8">
        <text>alpha-D-glucose 6-phosphate = beta-D-fructose 6-phosphate</text>
        <dbReference type="Rhea" id="RHEA:11816"/>
        <dbReference type="ChEBI" id="CHEBI:57634"/>
        <dbReference type="ChEBI" id="CHEBI:58225"/>
        <dbReference type="EC" id="5.3.1.9"/>
    </reaction>
</comment>
<dbReference type="SUPFAM" id="SSF53697">
    <property type="entry name" value="SIS domain"/>
    <property type="match status" value="1"/>
</dbReference>
<name>A0ABM8BXV2_9MOLU</name>
<dbReference type="CDD" id="cd05016">
    <property type="entry name" value="SIS_PGI_2"/>
    <property type="match status" value="1"/>
</dbReference>